<evidence type="ECO:0000313" key="4">
    <source>
        <dbReference type="Proteomes" id="UP000266305"/>
    </source>
</evidence>
<gene>
    <name evidence="3" type="ORF">D1114_09775</name>
</gene>
<reference evidence="3 4" key="1">
    <citation type="submission" date="2018-08" db="EMBL/GenBank/DDBJ databases">
        <title>Draft genome sequence of Rhodobacter sphaeroides FY.</title>
        <authorList>
            <person name="Rayyan A."/>
            <person name="Meyer T.E."/>
            <person name="Kyndt J.A."/>
        </authorList>
    </citation>
    <scope>NUCLEOTIDE SEQUENCE [LARGE SCALE GENOMIC DNA]</scope>
    <source>
        <strain evidence="3 4">FY</strain>
    </source>
</reference>
<sequence length="192" mass="19508">MRRRSRTVALAILGAASFALAGCREEEVEAQAFPDVESCRAAASNGGLFSVEECDKSFAEAQQLHVESAPRYDSVVACEAEHGAGGCGSESEVTGGSGMGGIFMPLLTGYLIGSMLSGRGMASAQPLYRTADGKFTNAARTSTYSSNTGSARLGTSTFARPPSTIGKPPMSVASPASRGGFGSTGASRGFGG</sequence>
<evidence type="ECO:0000313" key="3">
    <source>
        <dbReference type="EMBL" id="RHZ95473.1"/>
    </source>
</evidence>
<dbReference type="InterPro" id="IPR009576">
    <property type="entry name" value="Biofilm_formation_YgiB"/>
</dbReference>
<feature type="compositionally biased region" description="Polar residues" evidence="1">
    <location>
        <begin position="142"/>
        <end position="158"/>
    </location>
</feature>
<dbReference type="RefSeq" id="WP_119000024.1">
    <property type="nucleotide sequence ID" value="NZ_QWGP01000008.1"/>
</dbReference>
<evidence type="ECO:0000256" key="2">
    <source>
        <dbReference type="SAM" id="SignalP"/>
    </source>
</evidence>
<proteinExistence type="predicted"/>
<feature type="signal peptide" evidence="2">
    <location>
        <begin position="1"/>
        <end position="21"/>
    </location>
</feature>
<name>A0AAX1ULT8_CERSP</name>
<dbReference type="PROSITE" id="PS51257">
    <property type="entry name" value="PROKAR_LIPOPROTEIN"/>
    <property type="match status" value="1"/>
</dbReference>
<comment type="caution">
    <text evidence="3">The sequence shown here is derived from an EMBL/GenBank/DDBJ whole genome shotgun (WGS) entry which is preliminary data.</text>
</comment>
<feature type="region of interest" description="Disordered" evidence="1">
    <location>
        <begin position="142"/>
        <end position="192"/>
    </location>
</feature>
<dbReference type="EMBL" id="QWGP01000008">
    <property type="protein sequence ID" value="RHZ95473.1"/>
    <property type="molecule type" value="Genomic_DNA"/>
</dbReference>
<dbReference type="AlphaFoldDB" id="A0AAX1ULT8"/>
<keyword evidence="2" id="KW-0732">Signal</keyword>
<feature type="compositionally biased region" description="Gly residues" evidence="1">
    <location>
        <begin position="179"/>
        <end position="192"/>
    </location>
</feature>
<accession>A0AAX1ULT8</accession>
<organism evidence="3 4">
    <name type="scientific">Cereibacter sphaeroides</name>
    <name type="common">Rhodobacter sphaeroides</name>
    <dbReference type="NCBI Taxonomy" id="1063"/>
    <lineage>
        <taxon>Bacteria</taxon>
        <taxon>Pseudomonadati</taxon>
        <taxon>Pseudomonadota</taxon>
        <taxon>Alphaproteobacteria</taxon>
        <taxon>Rhodobacterales</taxon>
        <taxon>Paracoccaceae</taxon>
        <taxon>Cereibacter</taxon>
    </lineage>
</organism>
<feature type="chain" id="PRO_5043376506" evidence="2">
    <location>
        <begin position="22"/>
        <end position="192"/>
    </location>
</feature>
<evidence type="ECO:0000256" key="1">
    <source>
        <dbReference type="SAM" id="MobiDB-lite"/>
    </source>
</evidence>
<dbReference type="Proteomes" id="UP000266305">
    <property type="component" value="Unassembled WGS sequence"/>
</dbReference>
<dbReference type="Pfam" id="PF06693">
    <property type="entry name" value="DUF1190"/>
    <property type="match status" value="1"/>
</dbReference>
<protein>
    <submittedName>
        <fullName evidence="3">DUF1190 domain-containing protein</fullName>
    </submittedName>
</protein>